<reference evidence="2 3" key="1">
    <citation type="submission" date="2019-08" db="EMBL/GenBank/DDBJ databases">
        <title>The genome of the soybean aphid Biotype 1, its phylome, world population structure and adaptation to the North American continent.</title>
        <authorList>
            <person name="Giordano R."/>
            <person name="Donthu R.K."/>
            <person name="Hernandez A.G."/>
            <person name="Wright C.L."/>
            <person name="Zimin A.V."/>
        </authorList>
    </citation>
    <scope>NUCLEOTIDE SEQUENCE [LARGE SCALE GENOMIC DNA]</scope>
    <source>
        <tissue evidence="2">Whole aphids</tissue>
    </source>
</reference>
<evidence type="ECO:0000259" key="1">
    <source>
        <dbReference type="PROSITE" id="PS50878"/>
    </source>
</evidence>
<dbReference type="OrthoDB" id="8196546at2759"/>
<dbReference type="Gene3D" id="3.30.70.270">
    <property type="match status" value="1"/>
</dbReference>
<comment type="caution">
    <text evidence="2">The sequence shown here is derived from an EMBL/GenBank/DDBJ whole genome shotgun (WGS) entry which is preliminary data.</text>
</comment>
<dbReference type="PANTHER" id="PTHR47027">
    <property type="entry name" value="REVERSE TRANSCRIPTASE DOMAIN-CONTAINING PROTEIN"/>
    <property type="match status" value="1"/>
</dbReference>
<dbReference type="PROSITE" id="PS50878">
    <property type="entry name" value="RT_POL"/>
    <property type="match status" value="1"/>
</dbReference>
<keyword evidence="3" id="KW-1185">Reference proteome</keyword>
<evidence type="ECO:0000313" key="2">
    <source>
        <dbReference type="EMBL" id="KAE9521792.1"/>
    </source>
</evidence>
<proteinExistence type="predicted"/>
<dbReference type="InterPro" id="IPR000477">
    <property type="entry name" value="RT_dom"/>
</dbReference>
<accession>A0A6G0SU47</accession>
<dbReference type="SUPFAM" id="SSF56672">
    <property type="entry name" value="DNA/RNA polymerases"/>
    <property type="match status" value="1"/>
</dbReference>
<gene>
    <name evidence="2" type="ORF">AGLY_017815</name>
</gene>
<dbReference type="Pfam" id="PF00078">
    <property type="entry name" value="RVT_1"/>
    <property type="match status" value="1"/>
</dbReference>
<dbReference type="PANTHER" id="PTHR47027:SF8">
    <property type="entry name" value="RIBONUCLEASE H"/>
    <property type="match status" value="1"/>
</dbReference>
<organism evidence="2 3">
    <name type="scientific">Aphis glycines</name>
    <name type="common">Soybean aphid</name>
    <dbReference type="NCBI Taxonomy" id="307491"/>
    <lineage>
        <taxon>Eukaryota</taxon>
        <taxon>Metazoa</taxon>
        <taxon>Ecdysozoa</taxon>
        <taxon>Arthropoda</taxon>
        <taxon>Hexapoda</taxon>
        <taxon>Insecta</taxon>
        <taxon>Pterygota</taxon>
        <taxon>Neoptera</taxon>
        <taxon>Paraneoptera</taxon>
        <taxon>Hemiptera</taxon>
        <taxon>Sternorrhyncha</taxon>
        <taxon>Aphidomorpha</taxon>
        <taxon>Aphidoidea</taxon>
        <taxon>Aphididae</taxon>
        <taxon>Aphidini</taxon>
        <taxon>Aphis</taxon>
        <taxon>Aphis</taxon>
    </lineage>
</organism>
<evidence type="ECO:0000313" key="3">
    <source>
        <dbReference type="Proteomes" id="UP000475862"/>
    </source>
</evidence>
<dbReference type="InterPro" id="IPR043502">
    <property type="entry name" value="DNA/RNA_pol_sf"/>
</dbReference>
<dbReference type="Proteomes" id="UP000475862">
    <property type="component" value="Unassembled WGS sequence"/>
</dbReference>
<name>A0A6G0SU47_APHGL</name>
<sequence length="339" mass="39999">MNSMKKTRIDWRDRRIIMLLYKEQETLIEVGEHSTTAKIKRGVRQGYSLSPYLFNIFVEEIMDKYKRNSSGISINGEKIRCIRFSDDIALVSESEKDMQKSLTTLAKILQEYQMKINAKKTKTMVVTKAKEIPVVKLEVNNNLVEQVQQFKYLGSTITSDGKCSIEIRQRIAMVKRAFTQKRQLLTNKKLNINMRKNVVNCYVWSLLLYGCETWTINGQDKKKLEAIEMWIRRRLLKISWTERKSNVDVLDQVEEKRILLNTIKERSGKMFGHILRHNLFMINIFEGRINGYKGRGRPRKAYIEEMIKQAGCSRYTEMKRLASNREEWKTRFTTTRQGL</sequence>
<dbReference type="EMBL" id="VYZN01002067">
    <property type="protein sequence ID" value="KAE9521792.1"/>
    <property type="molecule type" value="Genomic_DNA"/>
</dbReference>
<feature type="domain" description="Reverse transcriptase" evidence="1">
    <location>
        <begin position="1"/>
        <end position="157"/>
    </location>
</feature>
<dbReference type="InterPro" id="IPR043128">
    <property type="entry name" value="Rev_trsase/Diguanyl_cyclase"/>
</dbReference>
<dbReference type="AlphaFoldDB" id="A0A6G0SU47"/>
<protein>
    <recommendedName>
        <fullName evidence="1">Reverse transcriptase domain-containing protein</fullName>
    </recommendedName>
</protein>
<dbReference type="GO" id="GO:0071897">
    <property type="term" value="P:DNA biosynthetic process"/>
    <property type="evidence" value="ECO:0007669"/>
    <property type="project" value="UniProtKB-ARBA"/>
</dbReference>